<keyword evidence="1" id="KW-1133">Transmembrane helix</keyword>
<dbReference type="PANTHER" id="PTHR28008">
    <property type="entry name" value="DOMAIN PROTEIN, PUTATIVE (AFU_ORTHOLOGUE AFUA_3G10980)-RELATED"/>
    <property type="match status" value="1"/>
</dbReference>
<dbReference type="Proteomes" id="UP000629963">
    <property type="component" value="Unassembled WGS sequence"/>
</dbReference>
<protein>
    <submittedName>
        <fullName evidence="3">VanZ family protein</fullName>
    </submittedName>
</protein>
<keyword evidence="1" id="KW-0812">Transmembrane</keyword>
<keyword evidence="4" id="KW-1185">Reference proteome</keyword>
<proteinExistence type="predicted"/>
<accession>A0ABR7J3U3</accession>
<comment type="caution">
    <text evidence="3">The sequence shown here is derived from an EMBL/GenBank/DDBJ whole genome shotgun (WGS) entry which is preliminary data.</text>
</comment>
<gene>
    <name evidence="3" type="ORF">H8R23_01730</name>
</gene>
<sequence length="127" mass="14262">MLKKLYLFAAVSWALIVFSLCLIDSTEIPQVSIVNLDKFVHAFFHFVFIILWFLCLKYQFKKTNSKKLLLVVLVLSVAYGISIEIAQLLFTETRSADIFDVLANFTGAILGAIVILLTKAVLSSTNK</sequence>
<name>A0ABR7J3U3_9FLAO</name>
<dbReference type="InterPro" id="IPR006976">
    <property type="entry name" value="VanZ-like"/>
</dbReference>
<feature type="transmembrane region" description="Helical" evidence="1">
    <location>
        <begin position="68"/>
        <end position="90"/>
    </location>
</feature>
<evidence type="ECO:0000259" key="2">
    <source>
        <dbReference type="Pfam" id="PF04892"/>
    </source>
</evidence>
<feature type="transmembrane region" description="Helical" evidence="1">
    <location>
        <begin position="102"/>
        <end position="122"/>
    </location>
</feature>
<feature type="domain" description="VanZ-like" evidence="2">
    <location>
        <begin position="36"/>
        <end position="117"/>
    </location>
</feature>
<feature type="transmembrane region" description="Helical" evidence="1">
    <location>
        <begin position="39"/>
        <end position="56"/>
    </location>
</feature>
<dbReference type="Pfam" id="PF04892">
    <property type="entry name" value="VanZ"/>
    <property type="match status" value="1"/>
</dbReference>
<dbReference type="RefSeq" id="WP_187008708.1">
    <property type="nucleotide sequence ID" value="NZ_JACRUI010000001.1"/>
</dbReference>
<dbReference type="PANTHER" id="PTHR28008:SF1">
    <property type="entry name" value="DOMAIN PROTEIN, PUTATIVE (AFU_ORTHOLOGUE AFUA_3G10980)-RELATED"/>
    <property type="match status" value="1"/>
</dbReference>
<keyword evidence="1" id="KW-0472">Membrane</keyword>
<reference evidence="3 4" key="1">
    <citation type="submission" date="2020-08" db="EMBL/GenBank/DDBJ databases">
        <title>Description of novel Flavobacterium F-380 isolate.</title>
        <authorList>
            <person name="Saticioglu I.B."/>
            <person name="Duman M."/>
            <person name="Altun S."/>
        </authorList>
    </citation>
    <scope>NUCLEOTIDE SEQUENCE [LARGE SCALE GENOMIC DNA]</scope>
    <source>
        <strain evidence="3 4">F-380</strain>
    </source>
</reference>
<evidence type="ECO:0000313" key="4">
    <source>
        <dbReference type="Proteomes" id="UP000629963"/>
    </source>
</evidence>
<dbReference type="EMBL" id="JACRUJ010000001">
    <property type="protein sequence ID" value="MBC5840111.1"/>
    <property type="molecule type" value="Genomic_DNA"/>
</dbReference>
<organism evidence="3 4">
    <name type="scientific">Flavobacterium kayseriense</name>
    <dbReference type="NCBI Taxonomy" id="2764714"/>
    <lineage>
        <taxon>Bacteria</taxon>
        <taxon>Pseudomonadati</taxon>
        <taxon>Bacteroidota</taxon>
        <taxon>Flavobacteriia</taxon>
        <taxon>Flavobacteriales</taxon>
        <taxon>Flavobacteriaceae</taxon>
        <taxon>Flavobacterium</taxon>
    </lineage>
</organism>
<evidence type="ECO:0000256" key="1">
    <source>
        <dbReference type="SAM" id="Phobius"/>
    </source>
</evidence>
<dbReference type="NCBIfam" id="NF037970">
    <property type="entry name" value="vanZ_1"/>
    <property type="match status" value="1"/>
</dbReference>
<evidence type="ECO:0000313" key="3">
    <source>
        <dbReference type="EMBL" id="MBC5840111.1"/>
    </source>
</evidence>